<dbReference type="Pfam" id="PF01535">
    <property type="entry name" value="PPR"/>
    <property type="match status" value="6"/>
</dbReference>
<reference evidence="3 4" key="1">
    <citation type="journal article" date="2022" name="Nat. Plants">
        <title>Genomes of leafy and leafless Platanthera orchids illuminate the evolution of mycoheterotrophy.</title>
        <authorList>
            <person name="Li M.H."/>
            <person name="Liu K.W."/>
            <person name="Li Z."/>
            <person name="Lu H.C."/>
            <person name="Ye Q.L."/>
            <person name="Zhang D."/>
            <person name="Wang J.Y."/>
            <person name="Li Y.F."/>
            <person name="Zhong Z.M."/>
            <person name="Liu X."/>
            <person name="Yu X."/>
            <person name="Liu D.K."/>
            <person name="Tu X.D."/>
            <person name="Liu B."/>
            <person name="Hao Y."/>
            <person name="Liao X.Y."/>
            <person name="Jiang Y.T."/>
            <person name="Sun W.H."/>
            <person name="Chen J."/>
            <person name="Chen Y.Q."/>
            <person name="Ai Y."/>
            <person name="Zhai J.W."/>
            <person name="Wu S.S."/>
            <person name="Zhou Z."/>
            <person name="Hsiao Y.Y."/>
            <person name="Wu W.L."/>
            <person name="Chen Y.Y."/>
            <person name="Lin Y.F."/>
            <person name="Hsu J.L."/>
            <person name="Li C.Y."/>
            <person name="Wang Z.W."/>
            <person name="Zhao X."/>
            <person name="Zhong W.Y."/>
            <person name="Ma X.K."/>
            <person name="Ma L."/>
            <person name="Huang J."/>
            <person name="Chen G.Z."/>
            <person name="Huang M.Z."/>
            <person name="Huang L."/>
            <person name="Peng D.H."/>
            <person name="Luo Y.B."/>
            <person name="Zou S.Q."/>
            <person name="Chen S.P."/>
            <person name="Lan S."/>
            <person name="Tsai W.C."/>
            <person name="Van de Peer Y."/>
            <person name="Liu Z.J."/>
        </authorList>
    </citation>
    <scope>NUCLEOTIDE SEQUENCE [LARGE SCALE GENOMIC DNA]</scope>
    <source>
        <strain evidence="3">Lor287</strain>
    </source>
</reference>
<dbReference type="Pfam" id="PF20431">
    <property type="entry name" value="E_motif"/>
    <property type="match status" value="1"/>
</dbReference>
<dbReference type="Pfam" id="PF13041">
    <property type="entry name" value="PPR_2"/>
    <property type="match status" value="2"/>
</dbReference>
<feature type="repeat" description="PPR" evidence="2">
    <location>
        <begin position="64"/>
        <end position="98"/>
    </location>
</feature>
<dbReference type="Gene3D" id="1.25.40.10">
    <property type="entry name" value="Tetratricopeptide repeat domain"/>
    <property type="match status" value="5"/>
</dbReference>
<proteinExistence type="predicted"/>
<accession>A0AAP0AYZ3</accession>
<dbReference type="Proteomes" id="UP001418222">
    <property type="component" value="Unassembled WGS sequence"/>
</dbReference>
<evidence type="ECO:0000313" key="4">
    <source>
        <dbReference type="Proteomes" id="UP001418222"/>
    </source>
</evidence>
<dbReference type="EMBL" id="JBBWWQ010000019">
    <property type="protein sequence ID" value="KAK8919393.1"/>
    <property type="molecule type" value="Genomic_DNA"/>
</dbReference>
<feature type="repeat" description="PPR" evidence="2">
    <location>
        <begin position="466"/>
        <end position="500"/>
    </location>
</feature>
<dbReference type="GO" id="GO:0003723">
    <property type="term" value="F:RNA binding"/>
    <property type="evidence" value="ECO:0007669"/>
    <property type="project" value="InterPro"/>
</dbReference>
<dbReference type="AlphaFoldDB" id="A0AAP0AYZ3"/>
<dbReference type="FunFam" id="1.25.40.10:FF:000344">
    <property type="entry name" value="Pentatricopeptide repeat-containing protein"/>
    <property type="match status" value="1"/>
</dbReference>
<dbReference type="InterPro" id="IPR046848">
    <property type="entry name" value="E_motif"/>
</dbReference>
<dbReference type="InterPro" id="IPR002885">
    <property type="entry name" value="PPR_rpt"/>
</dbReference>
<feature type="repeat" description="PPR" evidence="2">
    <location>
        <begin position="164"/>
        <end position="198"/>
    </location>
</feature>
<organism evidence="3 4">
    <name type="scientific">Platanthera zijinensis</name>
    <dbReference type="NCBI Taxonomy" id="2320716"/>
    <lineage>
        <taxon>Eukaryota</taxon>
        <taxon>Viridiplantae</taxon>
        <taxon>Streptophyta</taxon>
        <taxon>Embryophyta</taxon>
        <taxon>Tracheophyta</taxon>
        <taxon>Spermatophyta</taxon>
        <taxon>Magnoliopsida</taxon>
        <taxon>Liliopsida</taxon>
        <taxon>Asparagales</taxon>
        <taxon>Orchidaceae</taxon>
        <taxon>Orchidoideae</taxon>
        <taxon>Orchideae</taxon>
        <taxon>Orchidinae</taxon>
        <taxon>Platanthera</taxon>
    </lineage>
</organism>
<dbReference type="GO" id="GO:0009451">
    <property type="term" value="P:RNA modification"/>
    <property type="evidence" value="ECO:0007669"/>
    <property type="project" value="InterPro"/>
</dbReference>
<feature type="repeat" description="PPR" evidence="2">
    <location>
        <begin position="501"/>
        <end position="536"/>
    </location>
</feature>
<protein>
    <submittedName>
        <fullName evidence="3">Pentatricopeptide repeat-containing protein</fullName>
    </submittedName>
</protein>
<evidence type="ECO:0000256" key="1">
    <source>
        <dbReference type="ARBA" id="ARBA00022737"/>
    </source>
</evidence>
<dbReference type="NCBIfam" id="TIGR00756">
    <property type="entry name" value="PPR"/>
    <property type="match status" value="6"/>
</dbReference>
<comment type="caution">
    <text evidence="3">The sequence shown here is derived from an EMBL/GenBank/DDBJ whole genome shotgun (WGS) entry which is preliminary data.</text>
</comment>
<dbReference type="FunFam" id="1.25.40.10:FF:000090">
    <property type="entry name" value="Pentatricopeptide repeat-containing protein, chloroplastic"/>
    <property type="match status" value="1"/>
</dbReference>
<keyword evidence="1" id="KW-0677">Repeat</keyword>
<dbReference type="PANTHER" id="PTHR47926">
    <property type="entry name" value="PENTATRICOPEPTIDE REPEAT-CONTAINING PROTEIN"/>
    <property type="match status" value="1"/>
</dbReference>
<evidence type="ECO:0000313" key="3">
    <source>
        <dbReference type="EMBL" id="KAK8919393.1"/>
    </source>
</evidence>
<sequence>MIGFLSVQQEKARANYLAALLPFLPLLPSSSSRLPSLPAYRPTTQTSHLPSHPHRFRNHHDLTNAFQWNSLLRTRVHSGLFDSALSVFSSMLASGVRPDHFTLPLLARAALPGLSGVGEAVHSIAIQLGFVGDPYFCNSFIDYYARSEDIISARSLFEEMLVRDVVSWTTMISAYVQSGHVSASSRMFGEMRFSGIEPNSVTLAAVLRASEVERNADGGRQVHGFSIKRGFCGHELVQNSILTVYSKTGCFKEAGKLFDSIEERTVISWNILMSGYSSSGNFVKVVECFRLLMAAMYPSPQTLTLVISALTKPRDLRMGRQIHGYALKSGQIDAVLQAAFLDLYVKCADSSSSFAFLQEVASRTSWIVMMWAFVHSGEFTQAISLFQRMQIAGIEPNSDALRCLVASYTHLGALLLGKTIHGYLIRHHLTAEPDTEILETSILNMYAKCGSIVSARRCFNNMMCRDTVAWSSMIDGYAAHGMGLESMELFRRMQEAGIRPNSITFLSLLSSCSHSGLVDEGCEVFNSITENFGMKPELSHYTCMVDILARSGKITESLNLIHSMDVKPDGRIWGALLGSCRVYQNVDVGEYAARRLFELEPDNVGYHIVLSNVHVEGDRWAKAESIWKSMDGKELWGRPGGSCIEERGGFSSFVSSDFFGRR</sequence>
<gene>
    <name evidence="3" type="primary">PCMP-E14</name>
    <name evidence="3" type="ORF">KSP39_PZI021021</name>
</gene>
<feature type="repeat" description="PPR" evidence="2">
    <location>
        <begin position="362"/>
        <end position="396"/>
    </location>
</feature>
<dbReference type="InterPro" id="IPR011990">
    <property type="entry name" value="TPR-like_helical_dom_sf"/>
</dbReference>
<name>A0AAP0AYZ3_9ASPA</name>
<dbReference type="PROSITE" id="PS51375">
    <property type="entry name" value="PPR"/>
    <property type="match status" value="5"/>
</dbReference>
<evidence type="ECO:0000256" key="2">
    <source>
        <dbReference type="PROSITE-ProRule" id="PRU00708"/>
    </source>
</evidence>
<keyword evidence="4" id="KW-1185">Reference proteome</keyword>
<dbReference type="InterPro" id="IPR046960">
    <property type="entry name" value="PPR_At4g14850-like_plant"/>
</dbReference>